<evidence type="ECO:0000313" key="12">
    <source>
        <dbReference type="Proteomes" id="UP000095552"/>
    </source>
</evidence>
<comment type="function">
    <text evidence="5">Specifically catalyzes the decarboxylation of meso-diaminopimelate (meso-DAP) to L-lysine.</text>
</comment>
<dbReference type="EC" id="4.1.1.20" evidence="5 6"/>
<feature type="binding site" evidence="5">
    <location>
        <position position="365"/>
    </location>
    <ligand>
        <name>substrate</name>
    </ligand>
</feature>
<dbReference type="InterPro" id="IPR009006">
    <property type="entry name" value="Ala_racemase/Decarboxylase_C"/>
</dbReference>
<keyword evidence="5" id="KW-0028">Amino-acid biosynthesis</keyword>
<evidence type="ECO:0000256" key="3">
    <source>
        <dbReference type="ARBA" id="ARBA00022898"/>
    </source>
</evidence>
<keyword evidence="3 5" id="KW-0663">Pyridoxal phosphate</keyword>
<comment type="catalytic activity">
    <reaction evidence="5 8">
        <text>meso-2,6-diaminopimelate + H(+) = L-lysine + CO2</text>
        <dbReference type="Rhea" id="RHEA:15101"/>
        <dbReference type="ChEBI" id="CHEBI:15378"/>
        <dbReference type="ChEBI" id="CHEBI:16526"/>
        <dbReference type="ChEBI" id="CHEBI:32551"/>
        <dbReference type="ChEBI" id="CHEBI:57791"/>
        <dbReference type="EC" id="4.1.1.20"/>
    </reaction>
</comment>
<comment type="caution">
    <text evidence="11">The sequence shown here is derived from an EMBL/GenBank/DDBJ whole genome shotgun (WGS) entry which is preliminary data.</text>
</comment>
<dbReference type="Proteomes" id="UP000095552">
    <property type="component" value="Unassembled WGS sequence"/>
</dbReference>
<dbReference type="UniPathway" id="UPA00034">
    <property type="reaction ID" value="UER00027"/>
</dbReference>
<keyword evidence="4 5" id="KW-0456">Lyase</keyword>
<dbReference type="Gene3D" id="3.20.20.10">
    <property type="entry name" value="Alanine racemase"/>
    <property type="match status" value="1"/>
</dbReference>
<keyword evidence="5 8" id="KW-0457">Lysine biosynthesis</keyword>
<comment type="similarity">
    <text evidence="5">Belongs to the Orn/Lys/Arg decarboxylase class-II family. LysA subfamily.</text>
</comment>
<dbReference type="FunFam" id="3.20.20.10:FF:000003">
    <property type="entry name" value="Diaminopimelate decarboxylase"/>
    <property type="match status" value="1"/>
</dbReference>
<dbReference type="EMBL" id="MDGQ01000002">
    <property type="protein sequence ID" value="OEK07474.1"/>
    <property type="molecule type" value="Genomic_DNA"/>
</dbReference>
<feature type="binding site" evidence="5">
    <location>
        <position position="227"/>
    </location>
    <ligand>
        <name>pyridoxal 5'-phosphate</name>
        <dbReference type="ChEBI" id="CHEBI:597326"/>
    </ligand>
</feature>
<dbReference type="Pfam" id="PF00278">
    <property type="entry name" value="Orn_DAP_Arg_deC"/>
    <property type="match status" value="1"/>
</dbReference>
<dbReference type="InterPro" id="IPR000183">
    <property type="entry name" value="Orn/DAP/Arg_de-COase"/>
</dbReference>
<dbReference type="RefSeq" id="WP_069833457.1">
    <property type="nucleotide sequence ID" value="NZ_MDGQ01000002.1"/>
</dbReference>
<dbReference type="PROSITE" id="PS00878">
    <property type="entry name" value="ODR_DC_2_1"/>
    <property type="match status" value="1"/>
</dbReference>
<protein>
    <recommendedName>
        <fullName evidence="5 6">Diaminopimelate decarboxylase</fullName>
        <shortName evidence="5">DAP decarboxylase</shortName>
        <shortName evidence="5">DAPDC</shortName>
        <ecNumber evidence="5 6">4.1.1.20</ecNumber>
    </recommendedName>
</protein>
<dbReference type="SUPFAM" id="SSF50621">
    <property type="entry name" value="Alanine racemase C-terminal domain-like"/>
    <property type="match status" value="1"/>
</dbReference>
<dbReference type="GO" id="GO:0008836">
    <property type="term" value="F:diaminopimelate decarboxylase activity"/>
    <property type="evidence" value="ECO:0007669"/>
    <property type="project" value="UniProtKB-UniRule"/>
</dbReference>
<evidence type="ECO:0000313" key="11">
    <source>
        <dbReference type="EMBL" id="OEK07474.1"/>
    </source>
</evidence>
<dbReference type="Gene3D" id="2.40.37.10">
    <property type="entry name" value="Lyase, Ornithine Decarboxylase, Chain A, domain 1"/>
    <property type="match status" value="1"/>
</dbReference>
<feature type="active site" description="Proton donor" evidence="7">
    <location>
        <position position="337"/>
    </location>
</feature>
<keyword evidence="2 5" id="KW-0210">Decarboxylase</keyword>
<dbReference type="InterPro" id="IPR029066">
    <property type="entry name" value="PLP-binding_barrel"/>
</dbReference>
<feature type="binding site" evidence="5">
    <location>
        <position position="307"/>
    </location>
    <ligand>
        <name>substrate</name>
    </ligand>
</feature>
<feature type="modified residue" description="N6-(pyridoxal phosphate)lysine" evidence="5 7">
    <location>
        <position position="57"/>
    </location>
</feature>
<comment type="pathway">
    <text evidence="5 8">Amino-acid biosynthesis; L-lysine biosynthesis via DAP pathway; L-lysine from DL-2,6-diaminopimelate: step 1/1.</text>
</comment>
<evidence type="ECO:0000256" key="7">
    <source>
        <dbReference type="PIRSR" id="PIRSR600183-50"/>
    </source>
</evidence>
<dbReference type="PANTHER" id="PTHR43727">
    <property type="entry name" value="DIAMINOPIMELATE DECARBOXYLASE"/>
    <property type="match status" value="1"/>
</dbReference>
<dbReference type="SUPFAM" id="SSF51419">
    <property type="entry name" value="PLP-binding barrel"/>
    <property type="match status" value="1"/>
</dbReference>
<dbReference type="STRING" id="1563681.BFP71_00260"/>
<comment type="subunit">
    <text evidence="5">Homodimer.</text>
</comment>
<dbReference type="NCBIfam" id="TIGR01048">
    <property type="entry name" value="lysA"/>
    <property type="match status" value="1"/>
</dbReference>
<evidence type="ECO:0000259" key="10">
    <source>
        <dbReference type="Pfam" id="PF02784"/>
    </source>
</evidence>
<dbReference type="HAMAP" id="MF_02120">
    <property type="entry name" value="LysA"/>
    <property type="match status" value="1"/>
</dbReference>
<dbReference type="InterPro" id="IPR002986">
    <property type="entry name" value="DAP_deCOOHase_LysA"/>
</dbReference>
<reference evidence="11 12" key="1">
    <citation type="submission" date="2016-08" db="EMBL/GenBank/DDBJ databases">
        <title>Draft genome of Fabibacter sp. strain SK-8.</title>
        <authorList>
            <person name="Wong S.-K."/>
            <person name="Hamasaki K."/>
            <person name="Yoshizawa S."/>
        </authorList>
    </citation>
    <scope>NUCLEOTIDE SEQUENCE [LARGE SCALE GENOMIC DNA]</scope>
    <source>
        <strain evidence="11 12">SK-8</strain>
    </source>
</reference>
<evidence type="ECO:0000256" key="5">
    <source>
        <dbReference type="HAMAP-Rule" id="MF_02120"/>
    </source>
</evidence>
<evidence type="ECO:0000256" key="4">
    <source>
        <dbReference type="ARBA" id="ARBA00023239"/>
    </source>
</evidence>
<sequence length="410" mass="45913">MLLKNDRYNVQGVDLVDLAEAHGTPLYVYDADKIKAQFDRLNNAFGDVKLRVKYACKSLTNLSILKLLRSYGSELDCVSIQEVQLGLMAGFEPAQILYTPNCVSFEEIKEAVEIGVMINLDNISILEQFGHEYHGSVPVCIRLNPHIMAGGNKKISTGHADSKFGISIYQMAHILRVVKTYDLNVVGLHMHTGSDILDAEVFLRASEILFDTAKNFENLQFIDFGSGFKVAYKTGDITTDIEDLGNKLAESFKSFCADYGRDLEMWFEPGKYIVSEAGLFLVKTNVVKTTPATVFVGVDSGMNHLIRPMMYDSYHEIVNISNASDTKRVYTIVGYICETDTFGLDRKLDEVKAGDILAFKNAGAYSFSMASNYNSRLRPAEVLILNGEAHLIRKREVFEDLVRNQIEIDI</sequence>
<comment type="caution">
    <text evidence="5">Lacks conserved residue(s) required for the propagation of feature annotation.</text>
</comment>
<dbReference type="PRINTS" id="PR01181">
    <property type="entry name" value="DAPDCRBXLASE"/>
</dbReference>
<comment type="cofactor">
    <cofactor evidence="1 5 7 8">
        <name>pyridoxal 5'-phosphate</name>
        <dbReference type="ChEBI" id="CHEBI:597326"/>
    </cofactor>
</comment>
<dbReference type="InterPro" id="IPR022643">
    <property type="entry name" value="De-COase2_C"/>
</dbReference>
<evidence type="ECO:0000259" key="9">
    <source>
        <dbReference type="Pfam" id="PF00278"/>
    </source>
</evidence>
<evidence type="ECO:0000256" key="2">
    <source>
        <dbReference type="ARBA" id="ARBA00022793"/>
    </source>
</evidence>
<dbReference type="CDD" id="cd06828">
    <property type="entry name" value="PLPDE_III_DapDC"/>
    <property type="match status" value="1"/>
</dbReference>
<dbReference type="Pfam" id="PF02784">
    <property type="entry name" value="Orn_Arg_deC_N"/>
    <property type="match status" value="1"/>
</dbReference>
<feature type="domain" description="Orn/DAP/Arg decarboxylase 2 C-terminal" evidence="9">
    <location>
        <begin position="27"/>
        <end position="363"/>
    </location>
</feature>
<dbReference type="GO" id="GO:0030170">
    <property type="term" value="F:pyridoxal phosphate binding"/>
    <property type="evidence" value="ECO:0007669"/>
    <property type="project" value="UniProtKB-UniRule"/>
</dbReference>
<proteinExistence type="inferred from homology"/>
<dbReference type="PANTHER" id="PTHR43727:SF2">
    <property type="entry name" value="GROUP IV DECARBOXYLASE"/>
    <property type="match status" value="1"/>
</dbReference>
<evidence type="ECO:0000256" key="6">
    <source>
        <dbReference type="NCBIfam" id="TIGR01048"/>
    </source>
</evidence>
<dbReference type="GO" id="GO:0009089">
    <property type="term" value="P:lysine biosynthetic process via diaminopimelate"/>
    <property type="evidence" value="ECO:0007669"/>
    <property type="project" value="UniProtKB-UniRule"/>
</dbReference>
<feature type="binding site" evidence="5">
    <location>
        <position position="311"/>
    </location>
    <ligand>
        <name>substrate</name>
    </ligand>
</feature>
<name>A0A1E5T7W2_9BACT</name>
<dbReference type="OrthoDB" id="9802241at2"/>
<feature type="binding site" evidence="5">
    <location>
        <position position="338"/>
    </location>
    <ligand>
        <name>substrate</name>
    </ligand>
</feature>
<accession>A0A1E5T7W2</accession>
<evidence type="ECO:0000256" key="1">
    <source>
        <dbReference type="ARBA" id="ARBA00001933"/>
    </source>
</evidence>
<dbReference type="InterPro" id="IPR022653">
    <property type="entry name" value="De-COase2_pyr-phos_BS"/>
</dbReference>
<feature type="domain" description="Orn/DAP/Arg decarboxylase 2 N-terminal" evidence="10">
    <location>
        <begin position="32"/>
        <end position="275"/>
    </location>
</feature>
<dbReference type="InterPro" id="IPR022644">
    <property type="entry name" value="De-COase2_N"/>
</dbReference>
<feature type="binding site" evidence="5">
    <location>
        <position position="365"/>
    </location>
    <ligand>
        <name>pyridoxal 5'-phosphate</name>
        <dbReference type="ChEBI" id="CHEBI:597326"/>
    </ligand>
</feature>
<evidence type="ECO:0000256" key="8">
    <source>
        <dbReference type="RuleBase" id="RU003738"/>
    </source>
</evidence>
<keyword evidence="12" id="KW-1185">Reference proteome</keyword>
<gene>
    <name evidence="5" type="primary">lysA</name>
    <name evidence="11" type="ORF">BFP71_00260</name>
</gene>
<dbReference type="PRINTS" id="PR01179">
    <property type="entry name" value="ODADCRBXLASE"/>
</dbReference>
<dbReference type="AlphaFoldDB" id="A0A1E5T7W2"/>
<organism evidence="11 12">
    <name type="scientific">Roseivirga misakiensis</name>
    <dbReference type="NCBI Taxonomy" id="1563681"/>
    <lineage>
        <taxon>Bacteria</taxon>
        <taxon>Pseudomonadati</taxon>
        <taxon>Bacteroidota</taxon>
        <taxon>Cytophagia</taxon>
        <taxon>Cytophagales</taxon>
        <taxon>Roseivirgaceae</taxon>
        <taxon>Roseivirga</taxon>
    </lineage>
</organism>